<sequence length="500" mass="56851">MANGGRFEEEGPDSVVELRAGKENSVIDGRQSDCHVESKDYDLSSKRIYGNDEEAENDDACLKHQTTNSKDFRKEDFIPESVELKSVRKHSVIPDKQMDLPQNASNSMVKTQELDADVNFVVSDVKDNKSFQTLKVLKTYQRKRKRSSDNLGGSLEPVRDNCLIKASIDRLGKEHTTGFSESRPDGVPVGEHAMPEQVREEAFGNNEGSNAAFKHRKGRKKLKESLCKDPDQKDVETKTNMEELIPSPLNSAVAKDDATLEDTVKEKKTSLILHSSLERICTNVPKKKLLVLDLNGILVDVVPNPGEFRPHIKLSGKGVFKRPFCNDFLEFCLRTFNVGIWSSRINKNVRILVDFLMKKRKKSLLFCWDRSRCTITKLETIEDKPKPLVLKELRKLWKNVSKLPWEKGEYDESNTLLLDDSPYKALRNPANTAIFPFPYQYTDAEDASLGPGGDIRTYLEGVAAAENVQKYVEQNPFGQPAITESNPHWDFYRQIIDRKR</sequence>
<evidence type="ECO:0000259" key="3">
    <source>
        <dbReference type="PROSITE" id="PS50969"/>
    </source>
</evidence>
<dbReference type="PROSITE" id="PS50969">
    <property type="entry name" value="FCP1"/>
    <property type="match status" value="1"/>
</dbReference>
<dbReference type="InterPro" id="IPR023214">
    <property type="entry name" value="HAD_sf"/>
</dbReference>
<keyword evidence="1" id="KW-0809">Transit peptide</keyword>
<dbReference type="Pfam" id="PF03031">
    <property type="entry name" value="NIF"/>
    <property type="match status" value="1"/>
</dbReference>
<dbReference type="InterPro" id="IPR004274">
    <property type="entry name" value="FCP1_dom"/>
</dbReference>
<organism evidence="4 5">
    <name type="scientific">Corchorus olitorius</name>
    <dbReference type="NCBI Taxonomy" id="93759"/>
    <lineage>
        <taxon>Eukaryota</taxon>
        <taxon>Viridiplantae</taxon>
        <taxon>Streptophyta</taxon>
        <taxon>Embryophyta</taxon>
        <taxon>Tracheophyta</taxon>
        <taxon>Spermatophyta</taxon>
        <taxon>Magnoliopsida</taxon>
        <taxon>eudicotyledons</taxon>
        <taxon>Gunneridae</taxon>
        <taxon>Pentapetalae</taxon>
        <taxon>rosids</taxon>
        <taxon>malvids</taxon>
        <taxon>Malvales</taxon>
        <taxon>Malvaceae</taxon>
        <taxon>Grewioideae</taxon>
        <taxon>Apeibeae</taxon>
        <taxon>Corchorus</taxon>
    </lineage>
</organism>
<comment type="subcellular location">
    <subcellularLocation>
        <location evidence="1">Mitochondrion inner membrane</location>
        <topology evidence="1">Single-pass membrane protein</topology>
    </subcellularLocation>
</comment>
<dbReference type="AlphaFoldDB" id="A0A1R3IB08"/>
<dbReference type="PANTHER" id="PTHR12210">
    <property type="entry name" value="DULLARD PROTEIN PHOSPHATASE"/>
    <property type="match status" value="1"/>
</dbReference>
<dbReference type="SMART" id="SM00577">
    <property type="entry name" value="CPDc"/>
    <property type="match status" value="1"/>
</dbReference>
<reference evidence="5" key="1">
    <citation type="submission" date="2013-09" db="EMBL/GenBank/DDBJ databases">
        <title>Corchorus olitorius genome sequencing.</title>
        <authorList>
            <person name="Alam M."/>
            <person name="Haque M.S."/>
            <person name="Islam M.S."/>
            <person name="Emdad E.M."/>
            <person name="Islam M.M."/>
            <person name="Ahmed B."/>
            <person name="Halim A."/>
            <person name="Hossen Q.M.M."/>
            <person name="Hossain M.Z."/>
            <person name="Ahmed R."/>
            <person name="Khan M.M."/>
            <person name="Islam R."/>
            <person name="Rashid M.M."/>
            <person name="Khan S.A."/>
            <person name="Rahman M.S."/>
            <person name="Alam M."/>
            <person name="Yahiya A.S."/>
            <person name="Khan M.S."/>
            <person name="Azam M.S."/>
            <person name="Haque T."/>
            <person name="Lashkar M.Z.H."/>
            <person name="Akhand A.I."/>
            <person name="Morshed G."/>
            <person name="Roy S."/>
            <person name="Uddin K.S."/>
            <person name="Rabeya T."/>
            <person name="Hossain A.S."/>
            <person name="Chowdhury A."/>
            <person name="Snigdha A.R."/>
            <person name="Mortoza M.S."/>
            <person name="Matin S.A."/>
            <person name="Hoque S.M.E."/>
            <person name="Islam M.K."/>
            <person name="Roy D.K."/>
            <person name="Haider R."/>
            <person name="Moosa M.M."/>
            <person name="Elias S.M."/>
            <person name="Hasan A.M."/>
            <person name="Jahan S."/>
            <person name="Shafiuddin M."/>
            <person name="Mahmood N."/>
            <person name="Shommy N.S."/>
        </authorList>
    </citation>
    <scope>NUCLEOTIDE SEQUENCE [LARGE SCALE GENOMIC DNA]</scope>
    <source>
        <strain evidence="5">cv. O-4</strain>
    </source>
</reference>
<keyword evidence="1" id="KW-0811">Translocation</keyword>
<dbReference type="STRING" id="93759.A0A1R3IB08"/>
<feature type="compositionally biased region" description="Basic residues" evidence="2">
    <location>
        <begin position="213"/>
        <end position="222"/>
    </location>
</feature>
<evidence type="ECO:0000256" key="2">
    <source>
        <dbReference type="SAM" id="MobiDB-lite"/>
    </source>
</evidence>
<dbReference type="InterPro" id="IPR036412">
    <property type="entry name" value="HAD-like_sf"/>
</dbReference>
<comment type="caution">
    <text evidence="4">The sequence shown here is derived from an EMBL/GenBank/DDBJ whole genome shotgun (WGS) entry which is preliminary data.</text>
</comment>
<gene>
    <name evidence="4" type="ORF">COLO4_24323</name>
</gene>
<evidence type="ECO:0000313" key="5">
    <source>
        <dbReference type="Proteomes" id="UP000187203"/>
    </source>
</evidence>
<dbReference type="GO" id="GO:0015031">
    <property type="term" value="P:protein transport"/>
    <property type="evidence" value="ECO:0007669"/>
    <property type="project" value="UniProtKB-KW"/>
</dbReference>
<protein>
    <recommendedName>
        <fullName evidence="1">Mitochondrial import inner membrane translocase subunit TIM50</fullName>
    </recommendedName>
</protein>
<feature type="compositionally biased region" description="Basic and acidic residues" evidence="2">
    <location>
        <begin position="30"/>
        <end position="41"/>
    </location>
</feature>
<evidence type="ECO:0000256" key="1">
    <source>
        <dbReference type="RuleBase" id="RU365079"/>
    </source>
</evidence>
<keyword evidence="5" id="KW-1185">Reference proteome</keyword>
<dbReference type="EMBL" id="AWUE01018501">
    <property type="protein sequence ID" value="OMO79783.1"/>
    <property type="molecule type" value="Genomic_DNA"/>
</dbReference>
<feature type="region of interest" description="Disordered" evidence="2">
    <location>
        <begin position="1"/>
        <end position="41"/>
    </location>
</feature>
<keyword evidence="1" id="KW-0496">Mitochondrion</keyword>
<dbReference type="GO" id="GO:0005744">
    <property type="term" value="C:TIM23 mitochondrial import inner membrane translocase complex"/>
    <property type="evidence" value="ECO:0007669"/>
    <property type="project" value="UniProtKB-UniRule"/>
</dbReference>
<keyword evidence="1" id="KW-0813">Transport</keyword>
<keyword evidence="1" id="KW-0653">Protein transport</keyword>
<dbReference type="SUPFAM" id="SSF56784">
    <property type="entry name" value="HAD-like"/>
    <property type="match status" value="1"/>
</dbReference>
<feature type="compositionally biased region" description="Basic and acidic residues" evidence="2">
    <location>
        <begin position="223"/>
        <end position="234"/>
    </location>
</feature>
<comment type="similarity">
    <text evidence="1">Belongs to the TIM50 family.</text>
</comment>
<feature type="region of interest" description="Disordered" evidence="2">
    <location>
        <begin position="206"/>
        <end position="234"/>
    </location>
</feature>
<accession>A0A1R3IB08</accession>
<dbReference type="OrthoDB" id="1711508at2759"/>
<proteinExistence type="inferred from homology"/>
<dbReference type="Gene3D" id="3.40.50.1000">
    <property type="entry name" value="HAD superfamily/HAD-like"/>
    <property type="match status" value="1"/>
</dbReference>
<name>A0A1R3IB08_9ROSI</name>
<feature type="domain" description="FCP1 homology" evidence="3">
    <location>
        <begin position="283"/>
        <end position="462"/>
    </location>
</feature>
<comment type="function">
    <text evidence="1">Essential component of the TIM23 complex, a complex that mediates the translocation of transit peptide-containing proteins across the mitochondrial inner membrane.</text>
</comment>
<dbReference type="Proteomes" id="UP000187203">
    <property type="component" value="Unassembled WGS sequence"/>
</dbReference>
<evidence type="ECO:0000313" key="4">
    <source>
        <dbReference type="EMBL" id="OMO79783.1"/>
    </source>
</evidence>
<dbReference type="InterPro" id="IPR050365">
    <property type="entry name" value="TIM50"/>
</dbReference>
<comment type="subunit">
    <text evidence="1">Component of the TIM23 complex.</text>
</comment>